<name>A0A6A0AF06_HAELA</name>
<gene>
    <name evidence="2" type="ORF">HaLaN_29861</name>
</gene>
<feature type="non-terminal residue" evidence="2">
    <location>
        <position position="1"/>
    </location>
</feature>
<dbReference type="AlphaFoldDB" id="A0A6A0AF06"/>
<evidence type="ECO:0000256" key="1">
    <source>
        <dbReference type="SAM" id="MobiDB-lite"/>
    </source>
</evidence>
<comment type="caution">
    <text evidence="2">The sequence shown here is derived from an EMBL/GenBank/DDBJ whole genome shotgun (WGS) entry which is preliminary data.</text>
</comment>
<accession>A0A6A0AF06</accession>
<proteinExistence type="predicted"/>
<feature type="region of interest" description="Disordered" evidence="1">
    <location>
        <begin position="1"/>
        <end position="55"/>
    </location>
</feature>
<feature type="compositionally biased region" description="Basic and acidic residues" evidence="1">
    <location>
        <begin position="37"/>
        <end position="51"/>
    </location>
</feature>
<feature type="non-terminal residue" evidence="2">
    <location>
        <position position="122"/>
    </location>
</feature>
<dbReference type="Proteomes" id="UP000485058">
    <property type="component" value="Unassembled WGS sequence"/>
</dbReference>
<protein>
    <submittedName>
        <fullName evidence="2">Rab-GAP TBC domain-containing protein</fullName>
    </submittedName>
</protein>
<evidence type="ECO:0000313" key="3">
    <source>
        <dbReference type="Proteomes" id="UP000485058"/>
    </source>
</evidence>
<dbReference type="EMBL" id="BLLF01005237">
    <property type="protein sequence ID" value="GFH30923.1"/>
    <property type="molecule type" value="Genomic_DNA"/>
</dbReference>
<keyword evidence="3" id="KW-1185">Reference proteome</keyword>
<reference evidence="2 3" key="1">
    <citation type="submission" date="2020-02" db="EMBL/GenBank/DDBJ databases">
        <title>Draft genome sequence of Haematococcus lacustris strain NIES-144.</title>
        <authorList>
            <person name="Morimoto D."/>
            <person name="Nakagawa S."/>
            <person name="Yoshida T."/>
            <person name="Sawayama S."/>
        </authorList>
    </citation>
    <scope>NUCLEOTIDE SEQUENCE [LARGE SCALE GENOMIC DNA]</scope>
    <source>
        <strain evidence="2 3">NIES-144</strain>
    </source>
</reference>
<sequence length="122" mass="13604">MSSRTAAPSDTSRPALRSEDYLGFNITRPLTPQQQADRLESNKEAESRSSEWAKFASKRQLPSASRLKKLVRQGGVPAAHRAWVWSEVSGANAMRSDHPSNYFRRLSTSSQASEASIRQIDL</sequence>
<organism evidence="2 3">
    <name type="scientific">Haematococcus lacustris</name>
    <name type="common">Green alga</name>
    <name type="synonym">Haematococcus pluvialis</name>
    <dbReference type="NCBI Taxonomy" id="44745"/>
    <lineage>
        <taxon>Eukaryota</taxon>
        <taxon>Viridiplantae</taxon>
        <taxon>Chlorophyta</taxon>
        <taxon>core chlorophytes</taxon>
        <taxon>Chlorophyceae</taxon>
        <taxon>CS clade</taxon>
        <taxon>Chlamydomonadales</taxon>
        <taxon>Haematococcaceae</taxon>
        <taxon>Haematococcus</taxon>
    </lineage>
</organism>
<feature type="compositionally biased region" description="Polar residues" evidence="1">
    <location>
        <begin position="1"/>
        <end position="12"/>
    </location>
</feature>
<evidence type="ECO:0000313" key="2">
    <source>
        <dbReference type="EMBL" id="GFH30923.1"/>
    </source>
</evidence>